<evidence type="ECO:0008006" key="4">
    <source>
        <dbReference type="Google" id="ProtNLM"/>
    </source>
</evidence>
<reference evidence="2 3" key="1">
    <citation type="submission" date="2020-07" db="EMBL/GenBank/DDBJ databases">
        <title>Novel species isolated from subtropical streams in China.</title>
        <authorList>
            <person name="Lu H."/>
        </authorList>
    </citation>
    <scope>NUCLEOTIDE SEQUENCE [LARGE SCALE GENOMIC DNA]</scope>
    <source>
        <strain evidence="2 3">LX47W</strain>
    </source>
</reference>
<dbReference type="RefSeq" id="WP_182154785.1">
    <property type="nucleotide sequence ID" value="NZ_JACEZU010000008.1"/>
</dbReference>
<comment type="caution">
    <text evidence="2">The sequence shown here is derived from an EMBL/GenBank/DDBJ whole genome shotgun (WGS) entry which is preliminary data.</text>
</comment>
<dbReference type="Proteomes" id="UP000573499">
    <property type="component" value="Unassembled WGS sequence"/>
</dbReference>
<feature type="compositionally biased region" description="Low complexity" evidence="1">
    <location>
        <begin position="39"/>
        <end position="55"/>
    </location>
</feature>
<proteinExistence type="predicted"/>
<sequence>MAFDRIGPTTAPLSVPDRPTPLPQPQTGPATGGDSGEFPLAPATPGAAGLLLEGPEGLPLPHAGLDTLAAQLAADTPSAADPAAMHPNQVFLSRQLVWAPPDAANMASSWLVMVHTYAQQRAALQEQANGQHVPSSLFMADHTPAVLREGRGAPPLVTELEPWRFAVYAWGAEQLVLRVVNRDQEGDDEHPRRRGPRIALRLELMLPGVGRVVIQMEPVGGGVVLEVGAQQNSAMRHMRDMLPQLAATISRTGLTIIRCRLTRDIPLAPEHHPERAQMAALTPAVFKAMAEVAVLLSHPLPPDDLYSESA</sequence>
<gene>
    <name evidence="2" type="ORF">H3H39_17315</name>
</gene>
<organism evidence="2 3">
    <name type="scientific">Rugamonas apoptosis</name>
    <dbReference type="NCBI Taxonomy" id="2758570"/>
    <lineage>
        <taxon>Bacteria</taxon>
        <taxon>Pseudomonadati</taxon>
        <taxon>Pseudomonadota</taxon>
        <taxon>Betaproteobacteria</taxon>
        <taxon>Burkholderiales</taxon>
        <taxon>Oxalobacteraceae</taxon>
        <taxon>Telluria group</taxon>
        <taxon>Rugamonas</taxon>
    </lineage>
</organism>
<dbReference type="EMBL" id="JACEZU010000008">
    <property type="protein sequence ID" value="MBA5688804.1"/>
    <property type="molecule type" value="Genomic_DNA"/>
</dbReference>
<evidence type="ECO:0000256" key="1">
    <source>
        <dbReference type="SAM" id="MobiDB-lite"/>
    </source>
</evidence>
<evidence type="ECO:0000313" key="3">
    <source>
        <dbReference type="Proteomes" id="UP000573499"/>
    </source>
</evidence>
<protein>
    <recommendedName>
        <fullName evidence="4">Flagellar hook-length control protein FliK</fullName>
    </recommendedName>
</protein>
<keyword evidence="3" id="KW-1185">Reference proteome</keyword>
<feature type="region of interest" description="Disordered" evidence="1">
    <location>
        <begin position="1"/>
        <end position="55"/>
    </location>
</feature>
<dbReference type="AlphaFoldDB" id="A0A7W2ILQ9"/>
<accession>A0A7W2ILQ9</accession>
<evidence type="ECO:0000313" key="2">
    <source>
        <dbReference type="EMBL" id="MBA5688804.1"/>
    </source>
</evidence>
<name>A0A7W2ILQ9_9BURK</name>